<dbReference type="AlphaFoldDB" id="A0A1P8WLC2"/>
<dbReference type="SUPFAM" id="SSF111369">
    <property type="entry name" value="HlyD-like secretion proteins"/>
    <property type="match status" value="1"/>
</dbReference>
<dbReference type="GO" id="GO:1990281">
    <property type="term" value="C:efflux pump complex"/>
    <property type="evidence" value="ECO:0007669"/>
    <property type="project" value="TreeGrafter"/>
</dbReference>
<accession>A0A1P8WLC2</accession>
<feature type="domain" description="CusB-like beta-barrel" evidence="4">
    <location>
        <begin position="320"/>
        <end position="366"/>
    </location>
</feature>
<evidence type="ECO:0000313" key="7">
    <source>
        <dbReference type="Proteomes" id="UP000187735"/>
    </source>
</evidence>
<dbReference type="STRING" id="1891926.Fuma_04497"/>
<dbReference type="InterPro" id="IPR058792">
    <property type="entry name" value="Beta-barrel_RND_2"/>
</dbReference>
<name>A0A1P8WLC2_9PLAN</name>
<dbReference type="PANTHER" id="PTHR30469:SF15">
    <property type="entry name" value="HLYD FAMILY OF SECRETION PROTEINS"/>
    <property type="match status" value="1"/>
</dbReference>
<evidence type="ECO:0000256" key="3">
    <source>
        <dbReference type="SAM" id="Phobius"/>
    </source>
</evidence>
<evidence type="ECO:0000256" key="2">
    <source>
        <dbReference type="SAM" id="Coils"/>
    </source>
</evidence>
<keyword evidence="7" id="KW-1185">Reference proteome</keyword>
<keyword evidence="3" id="KW-0812">Transmembrane</keyword>
<dbReference type="OrthoDB" id="259859at2"/>
<evidence type="ECO:0000313" key="6">
    <source>
        <dbReference type="EMBL" id="APZ94847.1"/>
    </source>
</evidence>
<keyword evidence="3" id="KW-1133">Transmembrane helix</keyword>
<feature type="coiled-coil region" evidence="2">
    <location>
        <begin position="195"/>
        <end position="250"/>
    </location>
</feature>
<dbReference type="InterPro" id="IPR006143">
    <property type="entry name" value="RND_pump_MFP"/>
</dbReference>
<reference evidence="6 7" key="1">
    <citation type="journal article" date="2016" name="Front. Microbiol.">
        <title>Fuerstia marisgermanicae gen. nov., sp. nov., an Unusual Member of the Phylum Planctomycetes from the German Wadden Sea.</title>
        <authorList>
            <person name="Kohn T."/>
            <person name="Heuer A."/>
            <person name="Jogler M."/>
            <person name="Vollmers J."/>
            <person name="Boedeker C."/>
            <person name="Bunk B."/>
            <person name="Rast P."/>
            <person name="Borchert D."/>
            <person name="Glockner I."/>
            <person name="Freese H.M."/>
            <person name="Klenk H.P."/>
            <person name="Overmann J."/>
            <person name="Kaster A.K."/>
            <person name="Rohde M."/>
            <person name="Wiegand S."/>
            <person name="Jogler C."/>
        </authorList>
    </citation>
    <scope>NUCLEOTIDE SEQUENCE [LARGE SCALE GENOMIC DNA]</scope>
    <source>
        <strain evidence="6 7">NH11</strain>
    </source>
</reference>
<dbReference type="KEGG" id="fmr:Fuma_04497"/>
<dbReference type="Gene3D" id="2.40.50.100">
    <property type="match status" value="1"/>
</dbReference>
<dbReference type="Proteomes" id="UP000187735">
    <property type="component" value="Chromosome"/>
</dbReference>
<dbReference type="Gene3D" id="1.10.287.470">
    <property type="entry name" value="Helix hairpin bin"/>
    <property type="match status" value="1"/>
</dbReference>
<dbReference type="PANTHER" id="PTHR30469">
    <property type="entry name" value="MULTIDRUG RESISTANCE PROTEIN MDTA"/>
    <property type="match status" value="1"/>
</dbReference>
<dbReference type="Pfam" id="PF25954">
    <property type="entry name" value="Beta-barrel_RND_2"/>
    <property type="match status" value="1"/>
</dbReference>
<keyword evidence="3" id="KW-0472">Membrane</keyword>
<dbReference type="Pfam" id="PF25967">
    <property type="entry name" value="RND-MFP_C"/>
    <property type="match status" value="1"/>
</dbReference>
<protein>
    <submittedName>
        <fullName evidence="6">Toluene efflux pump periplasmic linker protein TtgA</fullName>
    </submittedName>
</protein>
<feature type="transmembrane region" description="Helical" evidence="3">
    <location>
        <begin position="14"/>
        <end position="35"/>
    </location>
</feature>
<dbReference type="GO" id="GO:0015562">
    <property type="term" value="F:efflux transmembrane transporter activity"/>
    <property type="evidence" value="ECO:0007669"/>
    <property type="project" value="TreeGrafter"/>
</dbReference>
<sequence>MSHQAKPHSAVRRLIVSEILIVLVLLGSFSVYQMLYAQKPEVEQKQTDVVRLNVDVFEVRPIGFQELLTGFGTARADREVIVAAQVTGEVVEVHPQLKVGFAVNAGKAVPSGEGPTVSRTGDLLLKIDQRDFRERVDQASNRIEEAKTEIAQLNVQQENVGRQLEKAASVLTTLKEEFGRIQKGVQRKVSTPSELNRSLLEVQRYEDTIIQLENQAAALPHQISAAKQRLASSLSEKTRAENDLQRTEVRPPFDGVLSEVFVEQGRYVRAGEQLVRLTDLTQVEVPISLSVDNFLQLDDDLAQGNRPTVALAENETSLPKWTGHVVRVAPEADPQSRTVQVFVEVNNTGDESSLLPGTFVHARIDGRSYDSAVLIPREAIVNGRVYVVDEAGHAQRRKIQPGRRLQSLVLVEKGLEPGEKVILTNLDIVQDDQEVVVQSVSGPLEEIESLRSPVLRPLNADE</sequence>
<proteinExistence type="inferred from homology"/>
<dbReference type="Gene3D" id="2.40.420.20">
    <property type="match status" value="1"/>
</dbReference>
<feature type="coiled-coil region" evidence="2">
    <location>
        <begin position="129"/>
        <end position="163"/>
    </location>
</feature>
<evidence type="ECO:0000259" key="5">
    <source>
        <dbReference type="Pfam" id="PF25967"/>
    </source>
</evidence>
<keyword evidence="2" id="KW-0175">Coiled coil</keyword>
<organism evidence="6 7">
    <name type="scientific">Fuerstiella marisgermanici</name>
    <dbReference type="NCBI Taxonomy" id="1891926"/>
    <lineage>
        <taxon>Bacteria</taxon>
        <taxon>Pseudomonadati</taxon>
        <taxon>Planctomycetota</taxon>
        <taxon>Planctomycetia</taxon>
        <taxon>Planctomycetales</taxon>
        <taxon>Planctomycetaceae</taxon>
        <taxon>Fuerstiella</taxon>
    </lineage>
</organism>
<feature type="domain" description="Multidrug resistance protein MdtA-like C-terminal permuted SH3" evidence="5">
    <location>
        <begin position="372"/>
        <end position="427"/>
    </location>
</feature>
<gene>
    <name evidence="6" type="primary">ttgA</name>
    <name evidence="6" type="ORF">Fuma_04497</name>
</gene>
<dbReference type="EMBL" id="CP017641">
    <property type="protein sequence ID" value="APZ94847.1"/>
    <property type="molecule type" value="Genomic_DNA"/>
</dbReference>
<evidence type="ECO:0000259" key="4">
    <source>
        <dbReference type="Pfam" id="PF25954"/>
    </source>
</evidence>
<dbReference type="InterPro" id="IPR058627">
    <property type="entry name" value="MdtA-like_C"/>
</dbReference>
<evidence type="ECO:0000256" key="1">
    <source>
        <dbReference type="ARBA" id="ARBA00009477"/>
    </source>
</evidence>
<dbReference type="RefSeq" id="WP_077026095.1">
    <property type="nucleotide sequence ID" value="NZ_CP017641.1"/>
</dbReference>
<dbReference type="Gene3D" id="2.40.30.170">
    <property type="match status" value="1"/>
</dbReference>
<comment type="similarity">
    <text evidence="1">Belongs to the membrane fusion protein (MFP) (TC 8.A.1) family.</text>
</comment>
<dbReference type="NCBIfam" id="TIGR01730">
    <property type="entry name" value="RND_mfp"/>
    <property type="match status" value="1"/>
</dbReference>